<evidence type="ECO:0000313" key="5">
    <source>
        <dbReference type="Proteomes" id="UP000681720"/>
    </source>
</evidence>
<dbReference type="AlphaFoldDB" id="A0A8S2XV47"/>
<organism evidence="4 5">
    <name type="scientific">Rotaria magnacalcarata</name>
    <dbReference type="NCBI Taxonomy" id="392030"/>
    <lineage>
        <taxon>Eukaryota</taxon>
        <taxon>Metazoa</taxon>
        <taxon>Spiralia</taxon>
        <taxon>Gnathifera</taxon>
        <taxon>Rotifera</taxon>
        <taxon>Eurotatoria</taxon>
        <taxon>Bdelloidea</taxon>
        <taxon>Philodinida</taxon>
        <taxon>Philodinidae</taxon>
        <taxon>Rotaria</taxon>
    </lineage>
</organism>
<gene>
    <name evidence="2" type="ORF">BYL167_LOCUS30777</name>
    <name evidence="4" type="ORF">GIL414_LOCUS35323</name>
    <name evidence="3" type="ORF">SMN809_LOCUS34520</name>
</gene>
<dbReference type="Proteomes" id="UP000681967">
    <property type="component" value="Unassembled WGS sequence"/>
</dbReference>
<protein>
    <submittedName>
        <fullName evidence="4">Uncharacterized protein</fullName>
    </submittedName>
</protein>
<dbReference type="EMBL" id="CAJOBI010079514">
    <property type="protein sequence ID" value="CAF4492082.1"/>
    <property type="molecule type" value="Genomic_DNA"/>
</dbReference>
<reference evidence="4" key="1">
    <citation type="submission" date="2021-02" db="EMBL/GenBank/DDBJ databases">
        <authorList>
            <person name="Nowell W R."/>
        </authorList>
    </citation>
    <scope>NUCLEOTIDE SEQUENCE</scope>
</reference>
<dbReference type="EMBL" id="CAJOBH010051661">
    <property type="protein sequence ID" value="CAF4381993.1"/>
    <property type="molecule type" value="Genomic_DNA"/>
</dbReference>
<dbReference type="Proteomes" id="UP000676336">
    <property type="component" value="Unassembled WGS sequence"/>
</dbReference>
<dbReference type="EMBL" id="CAJOBJ010084308">
    <property type="protein sequence ID" value="CAF4514300.1"/>
    <property type="molecule type" value="Genomic_DNA"/>
</dbReference>
<dbReference type="Proteomes" id="UP000681720">
    <property type="component" value="Unassembled WGS sequence"/>
</dbReference>
<evidence type="ECO:0000313" key="2">
    <source>
        <dbReference type="EMBL" id="CAF4381993.1"/>
    </source>
</evidence>
<comment type="caution">
    <text evidence="4">The sequence shown here is derived from an EMBL/GenBank/DDBJ whole genome shotgun (WGS) entry which is preliminary data.</text>
</comment>
<proteinExistence type="predicted"/>
<feature type="compositionally biased region" description="Low complexity" evidence="1">
    <location>
        <begin position="24"/>
        <end position="34"/>
    </location>
</feature>
<sequence>WNIWESNENDHNEKKVTISDDSEISSSTMNTSSIQNKNPMGFISYNPLLKNITEYLVEEGDAEEEELLGDASTTMENNSNA</sequence>
<name>A0A8S2XV47_9BILA</name>
<evidence type="ECO:0000256" key="1">
    <source>
        <dbReference type="SAM" id="MobiDB-lite"/>
    </source>
</evidence>
<evidence type="ECO:0000313" key="4">
    <source>
        <dbReference type="EMBL" id="CAF4514300.1"/>
    </source>
</evidence>
<accession>A0A8S2XV47</accession>
<feature type="non-terminal residue" evidence="4">
    <location>
        <position position="1"/>
    </location>
</feature>
<feature type="non-terminal residue" evidence="4">
    <location>
        <position position="81"/>
    </location>
</feature>
<evidence type="ECO:0000313" key="3">
    <source>
        <dbReference type="EMBL" id="CAF4492082.1"/>
    </source>
</evidence>
<feature type="compositionally biased region" description="Basic and acidic residues" evidence="1">
    <location>
        <begin position="8"/>
        <end position="18"/>
    </location>
</feature>
<feature type="region of interest" description="Disordered" evidence="1">
    <location>
        <begin position="1"/>
        <end position="37"/>
    </location>
</feature>